<evidence type="ECO:0000259" key="2">
    <source>
        <dbReference type="Pfam" id="PF24548"/>
    </source>
</evidence>
<sequence>MHPHARIASRRRIATAPNNMATPREEEAARYLRDHRIDDLLHSLTSMLFFHRPERPREFLIEQLELLKASRRGEAPCPCLFDAPSLDVLFGILDPTGRGHISAAQYRAALTTLGVKDFDESPEGASTDQISRETFKTEA</sequence>
<dbReference type="PANTHER" id="PTHR21847">
    <property type="entry name" value="EF-HAND CALCIUM-BINDING DOMAIN-CONTAINING PROTEIN 10"/>
    <property type="match status" value="1"/>
</dbReference>
<keyword evidence="4" id="KW-1185">Reference proteome</keyword>
<dbReference type="Ensembl" id="ENSPKIT00000019239.1">
    <property type="protein sequence ID" value="ENSPKIP00000038248.1"/>
    <property type="gene ID" value="ENSPKIG00000016101.1"/>
</dbReference>
<dbReference type="GeneTree" id="ENSGT00940000154487"/>
<dbReference type="InterPro" id="IPR049760">
    <property type="entry name" value="DD_EFCAB10"/>
</dbReference>
<dbReference type="InterPro" id="IPR039879">
    <property type="entry name" value="EFC10"/>
</dbReference>
<dbReference type="AlphaFoldDB" id="A0A3B3T712"/>
<feature type="region of interest" description="Disordered" evidence="1">
    <location>
        <begin position="117"/>
        <end position="139"/>
    </location>
</feature>
<name>A0A3B3T712_9TELE</name>
<dbReference type="STRING" id="1676925.ENSPKIP00000038248"/>
<dbReference type="Proteomes" id="UP000261540">
    <property type="component" value="Unplaced"/>
</dbReference>
<reference evidence="3" key="1">
    <citation type="submission" date="2025-08" db="UniProtKB">
        <authorList>
            <consortium name="Ensembl"/>
        </authorList>
    </citation>
    <scope>IDENTIFICATION</scope>
</reference>
<proteinExistence type="predicted"/>
<dbReference type="PANTHER" id="PTHR21847:SF1">
    <property type="entry name" value="EF-HAND CALCIUM-BINDING DOMAIN-CONTAINING PROTEIN 10"/>
    <property type="match status" value="1"/>
</dbReference>
<evidence type="ECO:0000256" key="1">
    <source>
        <dbReference type="SAM" id="MobiDB-lite"/>
    </source>
</evidence>
<dbReference type="Gene3D" id="1.20.890.10">
    <property type="entry name" value="cAMP-dependent protein kinase regulatory subunit, dimerization-anchoring domain"/>
    <property type="match status" value="1"/>
</dbReference>
<dbReference type="SUPFAM" id="SSF47391">
    <property type="entry name" value="Dimerization-anchoring domain of cAMP-dependent PK regulatory subunit"/>
    <property type="match status" value="1"/>
</dbReference>
<reference evidence="3" key="2">
    <citation type="submission" date="2025-09" db="UniProtKB">
        <authorList>
            <consortium name="Ensembl"/>
        </authorList>
    </citation>
    <scope>IDENTIFICATION</scope>
</reference>
<evidence type="ECO:0000313" key="3">
    <source>
        <dbReference type="Ensembl" id="ENSPKIP00000038248.1"/>
    </source>
</evidence>
<dbReference type="Pfam" id="PF24548">
    <property type="entry name" value="EF_EFCAB10_C"/>
    <property type="match status" value="1"/>
</dbReference>
<evidence type="ECO:0000313" key="4">
    <source>
        <dbReference type="Proteomes" id="UP000261540"/>
    </source>
</evidence>
<feature type="compositionally biased region" description="Basic and acidic residues" evidence="1">
    <location>
        <begin position="130"/>
        <end position="139"/>
    </location>
</feature>
<feature type="domain" description="EFCAB10 C-terminal EF-hand" evidence="2">
    <location>
        <begin position="86"/>
        <end position="139"/>
    </location>
</feature>
<dbReference type="InterPro" id="IPR056587">
    <property type="entry name" value="EF_EFCAB10_C"/>
</dbReference>
<organism evidence="3 4">
    <name type="scientific">Paramormyrops kingsleyae</name>
    <dbReference type="NCBI Taxonomy" id="1676925"/>
    <lineage>
        <taxon>Eukaryota</taxon>
        <taxon>Metazoa</taxon>
        <taxon>Chordata</taxon>
        <taxon>Craniata</taxon>
        <taxon>Vertebrata</taxon>
        <taxon>Euteleostomi</taxon>
        <taxon>Actinopterygii</taxon>
        <taxon>Neopterygii</taxon>
        <taxon>Teleostei</taxon>
        <taxon>Osteoglossocephala</taxon>
        <taxon>Osteoglossomorpha</taxon>
        <taxon>Osteoglossiformes</taxon>
        <taxon>Mormyridae</taxon>
        <taxon>Paramormyrops</taxon>
    </lineage>
</organism>
<protein>
    <submittedName>
        <fullName evidence="3">EF-hand calcium binding domain 10</fullName>
    </submittedName>
</protein>
<dbReference type="CDD" id="cd22976">
    <property type="entry name" value="DD_EFCAB10"/>
    <property type="match status" value="1"/>
</dbReference>
<accession>A0A3B3T712</accession>